<dbReference type="SUPFAM" id="SSF48452">
    <property type="entry name" value="TPR-like"/>
    <property type="match status" value="1"/>
</dbReference>
<organism evidence="9 10">
    <name type="scientific">Rufibacter sediminis</name>
    <dbReference type="NCBI Taxonomy" id="2762756"/>
    <lineage>
        <taxon>Bacteria</taxon>
        <taxon>Pseudomonadati</taxon>
        <taxon>Bacteroidota</taxon>
        <taxon>Cytophagia</taxon>
        <taxon>Cytophagales</taxon>
        <taxon>Hymenobacteraceae</taxon>
        <taxon>Rufibacter</taxon>
    </lineage>
</organism>
<dbReference type="InterPro" id="IPR033985">
    <property type="entry name" value="SusD-like_N"/>
</dbReference>
<evidence type="ECO:0000256" key="6">
    <source>
        <dbReference type="SAM" id="SignalP"/>
    </source>
</evidence>
<keyword evidence="10" id="KW-1185">Reference proteome</keyword>
<evidence type="ECO:0000313" key="10">
    <source>
        <dbReference type="Proteomes" id="UP000659698"/>
    </source>
</evidence>
<protein>
    <submittedName>
        <fullName evidence="9">RagB/SusD family nutrient uptake outer membrane protein</fullName>
    </submittedName>
</protein>
<evidence type="ECO:0000313" key="9">
    <source>
        <dbReference type="EMBL" id="MBC3541845.1"/>
    </source>
</evidence>
<comment type="subcellular location">
    <subcellularLocation>
        <location evidence="1">Cell outer membrane</location>
    </subcellularLocation>
</comment>
<keyword evidence="5" id="KW-0998">Cell outer membrane</keyword>
<comment type="caution">
    <text evidence="9">The sequence shown here is derived from an EMBL/GenBank/DDBJ whole genome shotgun (WGS) entry which is preliminary data.</text>
</comment>
<feature type="domain" description="SusD-like N-terminal" evidence="8">
    <location>
        <begin position="46"/>
        <end position="214"/>
    </location>
</feature>
<evidence type="ECO:0000256" key="3">
    <source>
        <dbReference type="ARBA" id="ARBA00022729"/>
    </source>
</evidence>
<reference evidence="9 10" key="1">
    <citation type="journal article" date="2019" name="Int. J. Syst. Evol. Microbiol.">
        <title>Rufibacter sediminis sp. nov., isolated from freshwater lake sediment.</title>
        <authorList>
            <person name="Qu J.H."/>
            <person name="Zhang L.J."/>
            <person name="Fu Y.H."/>
            <person name="Li H.F."/>
        </authorList>
    </citation>
    <scope>NUCLEOTIDE SEQUENCE [LARGE SCALE GENOMIC DNA]</scope>
    <source>
        <strain evidence="9 10">H-1</strain>
    </source>
</reference>
<evidence type="ECO:0000256" key="1">
    <source>
        <dbReference type="ARBA" id="ARBA00004442"/>
    </source>
</evidence>
<feature type="signal peptide" evidence="6">
    <location>
        <begin position="1"/>
        <end position="21"/>
    </location>
</feature>
<feature type="domain" description="RagB/SusD" evidence="7">
    <location>
        <begin position="314"/>
        <end position="453"/>
    </location>
</feature>
<dbReference type="Pfam" id="PF07980">
    <property type="entry name" value="SusD_RagB"/>
    <property type="match status" value="1"/>
</dbReference>
<feature type="chain" id="PRO_5047169703" evidence="6">
    <location>
        <begin position="22"/>
        <end position="454"/>
    </location>
</feature>
<dbReference type="PROSITE" id="PS51257">
    <property type="entry name" value="PROKAR_LIPOPROTEIN"/>
    <property type="match status" value="1"/>
</dbReference>
<evidence type="ECO:0000259" key="8">
    <source>
        <dbReference type="Pfam" id="PF14322"/>
    </source>
</evidence>
<dbReference type="InterPro" id="IPR012944">
    <property type="entry name" value="SusD_RagB_dom"/>
</dbReference>
<keyword evidence="4" id="KW-0472">Membrane</keyword>
<dbReference type="Proteomes" id="UP000659698">
    <property type="component" value="Unassembled WGS sequence"/>
</dbReference>
<dbReference type="CDD" id="cd08977">
    <property type="entry name" value="SusD"/>
    <property type="match status" value="1"/>
</dbReference>
<dbReference type="EMBL" id="JACOAF010000044">
    <property type="protein sequence ID" value="MBC3541845.1"/>
    <property type="molecule type" value="Genomic_DNA"/>
</dbReference>
<evidence type="ECO:0000256" key="2">
    <source>
        <dbReference type="ARBA" id="ARBA00006275"/>
    </source>
</evidence>
<accession>A0ABR6VY17</accession>
<sequence>MKNKVLLSCLLMAGMMFTSSCEDQLKIDPTASLAPELVGPSDASKLLTGIYDALQEGGTNYIYLSYVTEDLSADNLVYRATFFQHGEVDNNAILTDNVLVSRYFSGPYVAIQRANDLIEILNTNASIAESVKKPMLGQAHFLRAYAYYKLVTLFGGVPIVDNRDVVKVKRNTEEEVYNKIIEDLKLSIDNAPSFTNNFFASAEAAKGLLARVYLIRKNFPLAKQYANEVITSNKFTVATDYNSIWAPPYKSSEHIFTLNFTTTEGSNSLSYFLQHASMPGGGRAELPVDQSLIDAYEPGDKRKEASVVQVATAPAGWYSYKHRDPNGTGGHPLYVLRISEMYLIAAEAQYLISNSATDAEALASINYIRTRRGLGELATLDLQKVIHERRVELAFEGTRWTDMKRTPSPTNPQKSLATVFLESKGRTANDALYPIPQSAINTNELLLPNNPGYN</sequence>
<proteinExistence type="inferred from homology"/>
<evidence type="ECO:0000256" key="5">
    <source>
        <dbReference type="ARBA" id="ARBA00023237"/>
    </source>
</evidence>
<name>A0ABR6VY17_9BACT</name>
<dbReference type="Gene3D" id="1.25.40.390">
    <property type="match status" value="1"/>
</dbReference>
<evidence type="ECO:0000256" key="4">
    <source>
        <dbReference type="ARBA" id="ARBA00023136"/>
    </source>
</evidence>
<comment type="similarity">
    <text evidence="2">Belongs to the SusD family.</text>
</comment>
<gene>
    <name evidence="9" type="ORF">H7U12_19280</name>
</gene>
<evidence type="ECO:0000259" key="7">
    <source>
        <dbReference type="Pfam" id="PF07980"/>
    </source>
</evidence>
<keyword evidence="3 6" id="KW-0732">Signal</keyword>
<dbReference type="InterPro" id="IPR011990">
    <property type="entry name" value="TPR-like_helical_dom_sf"/>
</dbReference>
<dbReference type="RefSeq" id="WP_186641185.1">
    <property type="nucleotide sequence ID" value="NZ_JACOAF010000044.1"/>
</dbReference>
<dbReference type="Pfam" id="PF14322">
    <property type="entry name" value="SusD-like_3"/>
    <property type="match status" value="1"/>
</dbReference>